<evidence type="ECO:0000313" key="1">
    <source>
        <dbReference type="EMBL" id="TQM98992.1"/>
    </source>
</evidence>
<sequence>MTRAMNLVTRIRVMSEGILSLREELSLVRADLAALQDTTARTTAEMVRRNDDVGRRLDDVGRRLDDVRAAAGRGARRGTLARRALRVVFLVHNKDAWDSIGEVVQIMRSRDDFDPIVVSIPHHYGGDAPPKGEGRVHRFLADRDVPHLRLRKAEQGWASELIHSLDPDIVFRQSQWDADVDPAFTAENLAWTRLALIPYEMINPTRNVPWDEPAVDSALDQHWHRAAWLVFCANDDVLAIARRQTVTGGRQYRAVGHPKADALRRTVPAWPLEGAAPSRRRILWSAHHSILDGWNDFGLFPSTSDEMLRWAREEPGIDFVFAHHPYLAGVFRRPESPVDSASFSAWLEEWTRLPNTAYWRGEYAPVLAAADLVVSDGPSMITESQVLSKPTIFLERDGHVQFNSIGEMIIQGVHRVNDVASARIVAESILSDGDPLAEIQRQTTLRLFGEPGAAQRIVDVIVREAADETARI</sequence>
<evidence type="ECO:0008006" key="3">
    <source>
        <dbReference type="Google" id="ProtNLM"/>
    </source>
</evidence>
<dbReference type="AlphaFoldDB" id="A0A543KV76"/>
<gene>
    <name evidence="1" type="ORF">FHX68_1714</name>
</gene>
<dbReference type="Proteomes" id="UP000319804">
    <property type="component" value="Unassembled WGS sequence"/>
</dbReference>
<keyword evidence="2" id="KW-1185">Reference proteome</keyword>
<name>A0A543KV76_9MICO</name>
<dbReference type="SUPFAM" id="SSF53756">
    <property type="entry name" value="UDP-Glycosyltransferase/glycogen phosphorylase"/>
    <property type="match status" value="1"/>
</dbReference>
<organism evidence="1 2">
    <name type="scientific">Microbacterium lacticum</name>
    <dbReference type="NCBI Taxonomy" id="33885"/>
    <lineage>
        <taxon>Bacteria</taxon>
        <taxon>Bacillati</taxon>
        <taxon>Actinomycetota</taxon>
        <taxon>Actinomycetes</taxon>
        <taxon>Micrococcales</taxon>
        <taxon>Microbacteriaceae</taxon>
        <taxon>Microbacterium</taxon>
    </lineage>
</organism>
<proteinExistence type="predicted"/>
<protein>
    <recommendedName>
        <fullName evidence="3">CDP-glycerol:poly(Glycerophosphate) glycerophosphotransferase</fullName>
    </recommendedName>
</protein>
<evidence type="ECO:0000313" key="2">
    <source>
        <dbReference type="Proteomes" id="UP000319804"/>
    </source>
</evidence>
<reference evidence="1 2" key="1">
    <citation type="submission" date="2019-06" db="EMBL/GenBank/DDBJ databases">
        <title>Sequencing the genomes of 1000 actinobacteria strains.</title>
        <authorList>
            <person name="Klenk H.-P."/>
        </authorList>
    </citation>
    <scope>NUCLEOTIDE SEQUENCE [LARGE SCALE GENOMIC DNA]</scope>
    <source>
        <strain evidence="1 2">DSM 20427</strain>
    </source>
</reference>
<dbReference type="EMBL" id="VFPS01000002">
    <property type="protein sequence ID" value="TQM98992.1"/>
    <property type="molecule type" value="Genomic_DNA"/>
</dbReference>
<accession>A0A543KV76</accession>
<comment type="caution">
    <text evidence="1">The sequence shown here is derived from an EMBL/GenBank/DDBJ whole genome shotgun (WGS) entry which is preliminary data.</text>
</comment>